<dbReference type="SMART" id="SM00066">
    <property type="entry name" value="GAL4"/>
    <property type="match status" value="1"/>
</dbReference>
<dbReference type="SUPFAM" id="SSF57701">
    <property type="entry name" value="Zn2/Cys6 DNA-binding domain"/>
    <property type="match status" value="1"/>
</dbReference>
<dbReference type="Gene3D" id="4.10.240.10">
    <property type="entry name" value="Zn(2)-C6 fungal-type DNA-binding domain"/>
    <property type="match status" value="1"/>
</dbReference>
<feature type="domain" description="Zn(2)-C6 fungal-type" evidence="1">
    <location>
        <begin position="17"/>
        <end position="46"/>
    </location>
</feature>
<evidence type="ECO:0000313" key="3">
    <source>
        <dbReference type="Proteomes" id="UP000723463"/>
    </source>
</evidence>
<comment type="caution">
    <text evidence="2">The sequence shown here is derived from an EMBL/GenBank/DDBJ whole genome shotgun (WGS) entry which is preliminary data.</text>
</comment>
<gene>
    <name evidence="2" type="ORF">EC957_012143</name>
</gene>
<keyword evidence="3" id="KW-1185">Reference proteome</keyword>
<dbReference type="PROSITE" id="PS50048">
    <property type="entry name" value="ZN2_CY6_FUNGAL_2"/>
    <property type="match status" value="1"/>
</dbReference>
<evidence type="ECO:0000259" key="1">
    <source>
        <dbReference type="PROSITE" id="PS50048"/>
    </source>
</evidence>
<dbReference type="GO" id="GO:0008270">
    <property type="term" value="F:zinc ion binding"/>
    <property type="evidence" value="ECO:0007669"/>
    <property type="project" value="InterPro"/>
</dbReference>
<protein>
    <recommendedName>
        <fullName evidence="1">Zn(2)-C6 fungal-type domain-containing protein</fullName>
    </recommendedName>
</protein>
<dbReference type="Pfam" id="PF00172">
    <property type="entry name" value="Zn_clus"/>
    <property type="match status" value="1"/>
</dbReference>
<dbReference type="AlphaFoldDB" id="A0A9P6F710"/>
<accession>A0A9P6F710</accession>
<dbReference type="Proteomes" id="UP000723463">
    <property type="component" value="Unassembled WGS sequence"/>
</dbReference>
<dbReference type="PROSITE" id="PS00463">
    <property type="entry name" value="ZN2_CY6_FUNGAL_1"/>
    <property type="match status" value="1"/>
</dbReference>
<evidence type="ECO:0000313" key="2">
    <source>
        <dbReference type="EMBL" id="KAF9544438.1"/>
    </source>
</evidence>
<dbReference type="EMBL" id="JAAAXW010000091">
    <property type="protein sequence ID" value="KAF9544438.1"/>
    <property type="molecule type" value="Genomic_DNA"/>
</dbReference>
<sequence length="67" mass="7597">MDLAQAVRQKRLKAGTACTNCRRKKLRCTGTPNCVRCVTHKLDCINVARLFVRSSNVDQQLHKLLKS</sequence>
<proteinExistence type="predicted"/>
<dbReference type="InterPro" id="IPR036864">
    <property type="entry name" value="Zn2-C6_fun-type_DNA-bd_sf"/>
</dbReference>
<name>A0A9P6F710_9FUNG</name>
<dbReference type="CDD" id="cd00067">
    <property type="entry name" value="GAL4"/>
    <property type="match status" value="1"/>
</dbReference>
<organism evidence="2 3">
    <name type="scientific">Mortierella hygrophila</name>
    <dbReference type="NCBI Taxonomy" id="979708"/>
    <lineage>
        <taxon>Eukaryota</taxon>
        <taxon>Fungi</taxon>
        <taxon>Fungi incertae sedis</taxon>
        <taxon>Mucoromycota</taxon>
        <taxon>Mortierellomycotina</taxon>
        <taxon>Mortierellomycetes</taxon>
        <taxon>Mortierellales</taxon>
        <taxon>Mortierellaceae</taxon>
        <taxon>Mortierella</taxon>
    </lineage>
</organism>
<dbReference type="InterPro" id="IPR001138">
    <property type="entry name" value="Zn2Cys6_DnaBD"/>
</dbReference>
<dbReference type="GO" id="GO:0000981">
    <property type="term" value="F:DNA-binding transcription factor activity, RNA polymerase II-specific"/>
    <property type="evidence" value="ECO:0007669"/>
    <property type="project" value="InterPro"/>
</dbReference>
<reference evidence="2" key="1">
    <citation type="journal article" date="2020" name="Fungal Divers.">
        <title>Resolving the Mortierellaceae phylogeny through synthesis of multi-gene phylogenetics and phylogenomics.</title>
        <authorList>
            <person name="Vandepol N."/>
            <person name="Liber J."/>
            <person name="Desiro A."/>
            <person name="Na H."/>
            <person name="Kennedy M."/>
            <person name="Barry K."/>
            <person name="Grigoriev I.V."/>
            <person name="Miller A.N."/>
            <person name="O'Donnell K."/>
            <person name="Stajich J.E."/>
            <person name="Bonito G."/>
        </authorList>
    </citation>
    <scope>NUCLEOTIDE SEQUENCE</scope>
    <source>
        <strain evidence="2">NRRL 2591</strain>
    </source>
</reference>